<dbReference type="KEGG" id="bmic:BMR1_03g02015"/>
<dbReference type="RefSeq" id="XP_012649013.1">
    <property type="nucleotide sequence ID" value="XM_012793559.1"/>
</dbReference>
<dbReference type="Proteomes" id="UP000002899">
    <property type="component" value="Chromosome III"/>
</dbReference>
<proteinExistence type="predicted"/>
<dbReference type="VEuPathDB" id="PiroplasmaDB:BMR1_03g02015"/>
<accession>A0A0K3ANB0</accession>
<protein>
    <submittedName>
        <fullName evidence="1">Uncharacterized protein</fullName>
    </submittedName>
</protein>
<gene>
    <name evidence="1" type="ORF">BMR1_03g02015</name>
</gene>
<reference evidence="1 2" key="2">
    <citation type="journal article" date="2013" name="PLoS ONE">
        <title>Whole genome mapping and re-organization of the nuclear and mitochondrial genomes of Babesia microti isolates.</title>
        <authorList>
            <person name="Cornillot E."/>
            <person name="Dassouli A."/>
            <person name="Garg A."/>
            <person name="Pachikara N."/>
            <person name="Randazzo S."/>
            <person name="Depoix D."/>
            <person name="Carcy B."/>
            <person name="Delbecq S."/>
            <person name="Frutos R."/>
            <person name="Silva J.C."/>
            <person name="Sutton R."/>
            <person name="Krause P.J."/>
            <person name="Mamoun C.B."/>
        </authorList>
    </citation>
    <scope>NUCLEOTIDE SEQUENCE [LARGE SCALE GENOMIC DNA]</scope>
    <source>
        <strain evidence="1 2">RI</strain>
    </source>
</reference>
<dbReference type="OrthoDB" id="419606at2759"/>
<evidence type="ECO:0000313" key="1">
    <source>
        <dbReference type="EMBL" id="CTQ41002.1"/>
    </source>
</evidence>
<reference evidence="1 2" key="1">
    <citation type="journal article" date="2012" name="Nucleic Acids Res.">
        <title>Sequencing of the smallest Apicomplexan genome from the human pathogen Babesia microti.</title>
        <authorList>
            <person name="Cornillot E."/>
            <person name="Hadj-Kaddour K."/>
            <person name="Dassouli A."/>
            <person name="Noel B."/>
            <person name="Ranwez V."/>
            <person name="Vacherie B."/>
            <person name="Augagneur Y."/>
            <person name="Bres V."/>
            <person name="Duclos A."/>
            <person name="Randazzo S."/>
            <person name="Carcy B."/>
            <person name="Debierre-Grockiego F."/>
            <person name="Delbecq S."/>
            <person name="Moubri-Menage K."/>
            <person name="Shams-Eldin H."/>
            <person name="Usmani-Brown S."/>
            <person name="Bringaud F."/>
            <person name="Wincker P."/>
            <person name="Vivares C.P."/>
            <person name="Schwarz R.T."/>
            <person name="Schetters T.P."/>
            <person name="Krause P.J."/>
            <person name="Gorenflot A."/>
            <person name="Berry V."/>
            <person name="Barbe V."/>
            <person name="Ben Mamoun C."/>
        </authorList>
    </citation>
    <scope>NUCLEOTIDE SEQUENCE [LARGE SCALE GENOMIC DNA]</scope>
    <source>
        <strain evidence="1 2">RI</strain>
    </source>
</reference>
<sequence>MSVVPSPVTVSEAKYTIGTRKLTILEKLGLLTIPNRIQFRYIRNTAQDIRNVLSKEYPEIPVSKTHAPSPAARGSFDQAVVDVLRARQESIRKEVVARNGLTASVILGFTASGLATRHYDLKTKLIVVPVVTYMASWVGRAAGDLFAGRWSENARDRFLGSLPAYIHK</sequence>
<dbReference type="GeneID" id="24425044"/>
<evidence type="ECO:0000313" key="2">
    <source>
        <dbReference type="Proteomes" id="UP000002899"/>
    </source>
</evidence>
<organism evidence="1 2">
    <name type="scientific">Babesia microti (strain RI)</name>
    <dbReference type="NCBI Taxonomy" id="1133968"/>
    <lineage>
        <taxon>Eukaryota</taxon>
        <taxon>Sar</taxon>
        <taxon>Alveolata</taxon>
        <taxon>Apicomplexa</taxon>
        <taxon>Aconoidasida</taxon>
        <taxon>Piroplasmida</taxon>
        <taxon>Babesiidae</taxon>
        <taxon>Babesia</taxon>
    </lineage>
</organism>
<reference evidence="1 2" key="3">
    <citation type="journal article" date="2016" name="Sci. Rep.">
        <title>Genome-wide diversity and gene expression profiling of Babesia microti isolates identify polymorphic genes that mediate host-pathogen interactions.</title>
        <authorList>
            <person name="Silva J.C."/>
            <person name="Cornillot E."/>
            <person name="McCracken C."/>
            <person name="Usmani-Brown S."/>
            <person name="Dwivedi A."/>
            <person name="Ifeonu O.O."/>
            <person name="Crabtree J."/>
            <person name="Gotia H.T."/>
            <person name="Virji A.Z."/>
            <person name="Reynes C."/>
            <person name="Colinge J."/>
            <person name="Kumar V."/>
            <person name="Lawres L."/>
            <person name="Pazzi J.E."/>
            <person name="Pablo J.V."/>
            <person name="Hung C."/>
            <person name="Brancato J."/>
            <person name="Kumari P."/>
            <person name="Orvis J."/>
            <person name="Tretina K."/>
            <person name="Chibucos M."/>
            <person name="Ott S."/>
            <person name="Sadzewicz L."/>
            <person name="Sengamalay N."/>
            <person name="Shetty A.C."/>
            <person name="Su Q."/>
            <person name="Tallon L."/>
            <person name="Fraser C.M."/>
            <person name="Frutos R."/>
            <person name="Molina D.M."/>
            <person name="Krause P.J."/>
            <person name="Ben Mamoun C."/>
        </authorList>
    </citation>
    <scope>NUCLEOTIDE SEQUENCE [LARGE SCALE GENOMIC DNA]</scope>
    <source>
        <strain evidence="1 2">RI</strain>
    </source>
</reference>
<keyword evidence="2" id="KW-1185">Reference proteome</keyword>
<dbReference type="OMA" id="RYHSIKT"/>
<dbReference type="EMBL" id="LN871598">
    <property type="protein sequence ID" value="CTQ41002.1"/>
    <property type="molecule type" value="Genomic_DNA"/>
</dbReference>
<dbReference type="AlphaFoldDB" id="A0A0K3ANB0"/>
<name>A0A0K3ANB0_BABMR</name>